<name>A0A4Q1CGN4_9BACT</name>
<gene>
    <name evidence="1" type="ORF">ESA94_14355</name>
</gene>
<dbReference type="RefSeq" id="WP_129131622.1">
    <property type="nucleotide sequence ID" value="NZ_SDHW01000004.1"/>
</dbReference>
<organism evidence="1 2">
    <name type="scientific">Lacibacter luteus</name>
    <dbReference type="NCBI Taxonomy" id="2508719"/>
    <lineage>
        <taxon>Bacteria</taxon>
        <taxon>Pseudomonadati</taxon>
        <taxon>Bacteroidota</taxon>
        <taxon>Chitinophagia</taxon>
        <taxon>Chitinophagales</taxon>
        <taxon>Chitinophagaceae</taxon>
        <taxon>Lacibacter</taxon>
    </lineage>
</organism>
<accession>A0A4Q1CGN4</accession>
<reference evidence="1 2" key="1">
    <citation type="submission" date="2019-01" db="EMBL/GenBank/DDBJ databases">
        <title>Lacibacter sp. strain TTM-7.</title>
        <authorList>
            <person name="Chen W.-M."/>
        </authorList>
    </citation>
    <scope>NUCLEOTIDE SEQUENCE [LARGE SCALE GENOMIC DNA]</scope>
    <source>
        <strain evidence="1 2">TTM-7</strain>
    </source>
</reference>
<dbReference type="OrthoDB" id="1100665at2"/>
<evidence type="ECO:0000313" key="2">
    <source>
        <dbReference type="Proteomes" id="UP000290204"/>
    </source>
</evidence>
<protein>
    <submittedName>
        <fullName evidence="1">Uncharacterized protein</fullName>
    </submittedName>
</protein>
<dbReference type="Proteomes" id="UP000290204">
    <property type="component" value="Unassembled WGS sequence"/>
</dbReference>
<proteinExistence type="predicted"/>
<comment type="caution">
    <text evidence="1">The sequence shown here is derived from an EMBL/GenBank/DDBJ whole genome shotgun (WGS) entry which is preliminary data.</text>
</comment>
<sequence>MKKSIFLFIFTAFTFCAFSQKVKYYTVQPGENILDIIPKSEMYEYPAFESGVVYFKNGKRSASKLNYNFVYEEILYISTTNDTLTIANPEEVKYVSIGKDEYYYATNRFVKLDTIIGDVKLGIAGFFATVSKRRIGAYGTTTDGGSESYGSYVVPNNAKLELIPNVVTTVAYSKALFIGNRFNQFIPVNKKNIFSFYPEKEEKLKLYLKDHKVNFAEYADIVSLVKHMNTDS</sequence>
<dbReference type="EMBL" id="SDHW01000004">
    <property type="protein sequence ID" value="RXK59318.1"/>
    <property type="molecule type" value="Genomic_DNA"/>
</dbReference>
<evidence type="ECO:0000313" key="1">
    <source>
        <dbReference type="EMBL" id="RXK59318.1"/>
    </source>
</evidence>
<keyword evidence="2" id="KW-1185">Reference proteome</keyword>
<dbReference type="AlphaFoldDB" id="A0A4Q1CGN4"/>